<dbReference type="InterPro" id="IPR011008">
    <property type="entry name" value="Dimeric_a/b-barrel"/>
</dbReference>
<keyword evidence="2" id="KW-0560">Oxidoreductase</keyword>
<dbReference type="Proteomes" id="UP000019028">
    <property type="component" value="Chromosome"/>
</dbReference>
<dbReference type="HOGENOM" id="CLU_131496_11_1_6"/>
<dbReference type="OrthoDB" id="9812192at2"/>
<dbReference type="PROSITE" id="PS51725">
    <property type="entry name" value="ABM"/>
    <property type="match status" value="1"/>
</dbReference>
<name>W0HXI6_9GAMM</name>
<dbReference type="InterPro" id="IPR050744">
    <property type="entry name" value="AI-2_Isomerase_LsrG"/>
</dbReference>
<dbReference type="GO" id="GO:0004497">
    <property type="term" value="F:monooxygenase activity"/>
    <property type="evidence" value="ECO:0007669"/>
    <property type="project" value="UniProtKB-KW"/>
</dbReference>
<dbReference type="RefSeq" id="WP_025423689.1">
    <property type="nucleotide sequence ID" value="NZ_CAUIKD010000127.1"/>
</dbReference>
<dbReference type="Pfam" id="PF03992">
    <property type="entry name" value="ABM"/>
    <property type="match status" value="1"/>
</dbReference>
<evidence type="ECO:0000313" key="3">
    <source>
        <dbReference type="Proteomes" id="UP000019028"/>
    </source>
</evidence>
<dbReference type="PANTHER" id="PTHR33336:SF3">
    <property type="entry name" value="ABM DOMAIN-CONTAINING PROTEIN"/>
    <property type="match status" value="1"/>
</dbReference>
<dbReference type="AlphaFoldDB" id="W0HXI6"/>
<feature type="domain" description="ABM" evidence="1">
    <location>
        <begin position="5"/>
        <end position="94"/>
    </location>
</feature>
<evidence type="ECO:0000259" key="1">
    <source>
        <dbReference type="PROSITE" id="PS51725"/>
    </source>
</evidence>
<dbReference type="Gene3D" id="3.30.70.100">
    <property type="match status" value="1"/>
</dbReference>
<dbReference type="KEGG" id="sod:Sant_3584"/>
<evidence type="ECO:0000313" key="2">
    <source>
        <dbReference type="EMBL" id="AHF78566.1"/>
    </source>
</evidence>
<reference evidence="2 3" key="1">
    <citation type="journal article" date="2014" name="Genome Biol. Evol.">
        <title>Genome degeneration and adaptation in a nascent stage of symbiosis.</title>
        <authorList>
            <person name="Oakeson K.F."/>
            <person name="Gil R."/>
            <person name="Clayton A.L."/>
            <person name="Dunn D.M."/>
            <person name="von Niederhausern A.C."/>
            <person name="Hamil C."/>
            <person name="Aoyagi A."/>
            <person name="Duval B."/>
            <person name="Baca A."/>
            <person name="Silva F.J."/>
            <person name="Vallier A."/>
            <person name="Jackson D.G."/>
            <person name="Latorre A."/>
            <person name="Weiss R.B."/>
            <person name="Heddi A."/>
            <person name="Moya A."/>
            <person name="Dale C."/>
        </authorList>
    </citation>
    <scope>NUCLEOTIDE SEQUENCE [LARGE SCALE GENOMIC DNA]</scope>
    <source>
        <strain evidence="2 3">HS1</strain>
    </source>
</reference>
<keyword evidence="2" id="KW-0503">Monooxygenase</keyword>
<dbReference type="InterPro" id="IPR007138">
    <property type="entry name" value="ABM_dom"/>
</dbReference>
<gene>
    <name evidence="2" type="ORF">Sant_3584</name>
</gene>
<protein>
    <submittedName>
        <fullName evidence="2">Antibiotic biosynthesis monooxygenase protein</fullName>
    </submittedName>
</protein>
<dbReference type="SUPFAM" id="SSF54909">
    <property type="entry name" value="Dimeric alpha+beta barrel"/>
    <property type="match status" value="1"/>
</dbReference>
<proteinExistence type="predicted"/>
<dbReference type="EMBL" id="CP006569">
    <property type="protein sequence ID" value="AHF78566.1"/>
    <property type="molecule type" value="Genomic_DNA"/>
</dbReference>
<sequence>MSTDIHVVAVVEGKPGSAKAIVDVVAPCIAATRREQGCRSYTFHQDKERPDRFMFIETWASEDALEQHAQSAHLKALVDGLAPLTSRPLEVSVLQTLF</sequence>
<dbReference type="GO" id="GO:0005829">
    <property type="term" value="C:cytosol"/>
    <property type="evidence" value="ECO:0007669"/>
    <property type="project" value="TreeGrafter"/>
</dbReference>
<organism evidence="2 3">
    <name type="scientific">Sodalis praecaptivus</name>
    <dbReference type="NCBI Taxonomy" id="1239307"/>
    <lineage>
        <taxon>Bacteria</taxon>
        <taxon>Pseudomonadati</taxon>
        <taxon>Pseudomonadota</taxon>
        <taxon>Gammaproteobacteria</taxon>
        <taxon>Enterobacterales</taxon>
        <taxon>Bruguierivoracaceae</taxon>
        <taxon>Sodalis</taxon>
    </lineage>
</organism>
<dbReference type="PATRIC" id="fig|1239307.3.peg.3954"/>
<keyword evidence="3" id="KW-1185">Reference proteome</keyword>
<accession>W0HXI6</accession>
<dbReference type="PANTHER" id="PTHR33336">
    <property type="entry name" value="QUINOL MONOOXYGENASE YGIN-RELATED"/>
    <property type="match status" value="1"/>
</dbReference>